<dbReference type="AlphaFoldDB" id="A0A7K9BSZ8"/>
<dbReference type="OrthoDB" id="118550at2759"/>
<evidence type="ECO:0000313" key="3">
    <source>
        <dbReference type="Proteomes" id="UP000574528"/>
    </source>
</evidence>
<evidence type="ECO:0000259" key="1">
    <source>
        <dbReference type="Pfam" id="PF09133"/>
    </source>
</evidence>
<reference evidence="2 3" key="1">
    <citation type="submission" date="2019-09" db="EMBL/GenBank/DDBJ databases">
        <title>Bird 10,000 Genomes (B10K) Project - Family phase.</title>
        <authorList>
            <person name="Zhang G."/>
        </authorList>
    </citation>
    <scope>NUCLEOTIDE SEQUENCE [LARGE SCALE GENOMIC DNA]</scope>
    <source>
        <strain evidence="2">B10K-DU-001-24</strain>
        <tissue evidence="2">Muscle</tissue>
    </source>
</reference>
<proteinExistence type="predicted"/>
<name>A0A7K9BSZ8_9PICI</name>
<dbReference type="PANTHER" id="PTHR16124">
    <property type="entry name" value="MIS18-BINDING PROTEIN 1"/>
    <property type="match status" value="1"/>
</dbReference>
<sequence>RNKKGQLWHSNAVMERIKCNQVRTCSGSVYLLQGRIDEASMRKEGFPYKFIKRFMFGFSKKWKEYVEEFLKERRR</sequence>
<organism evidence="2 3">
    <name type="scientific">Psilopogon haemacephalus</name>
    <name type="common">coppersmith barbet</name>
    <dbReference type="NCBI Taxonomy" id="2585815"/>
    <lineage>
        <taxon>Eukaryota</taxon>
        <taxon>Metazoa</taxon>
        <taxon>Chordata</taxon>
        <taxon>Craniata</taxon>
        <taxon>Vertebrata</taxon>
        <taxon>Euteleostomi</taxon>
        <taxon>Archelosauria</taxon>
        <taxon>Archosauria</taxon>
        <taxon>Dinosauria</taxon>
        <taxon>Saurischia</taxon>
        <taxon>Theropoda</taxon>
        <taxon>Coelurosauria</taxon>
        <taxon>Aves</taxon>
        <taxon>Neognathae</taxon>
        <taxon>Neoaves</taxon>
        <taxon>Telluraves</taxon>
        <taxon>Coraciimorphae</taxon>
        <taxon>Piciformes</taxon>
        <taxon>Megalaimidae</taxon>
        <taxon>Psilopogon</taxon>
    </lineage>
</organism>
<gene>
    <name evidence="2" type="primary">Mis18bp1_0</name>
    <name evidence="2" type="ORF">PSIHAE_R14354</name>
</gene>
<dbReference type="PANTHER" id="PTHR16124:SF3">
    <property type="entry name" value="MIS18-BINDING PROTEIN 1"/>
    <property type="match status" value="1"/>
</dbReference>
<dbReference type="GO" id="GO:0000775">
    <property type="term" value="C:chromosome, centromeric region"/>
    <property type="evidence" value="ECO:0007669"/>
    <property type="project" value="TreeGrafter"/>
</dbReference>
<accession>A0A7K9BSZ8</accession>
<dbReference type="Proteomes" id="UP000574528">
    <property type="component" value="Unassembled WGS sequence"/>
</dbReference>
<dbReference type="InterPro" id="IPR039110">
    <property type="entry name" value="KNL2-like"/>
</dbReference>
<keyword evidence="3" id="KW-1185">Reference proteome</keyword>
<dbReference type="InterPro" id="IPR015216">
    <property type="entry name" value="SANTA"/>
</dbReference>
<feature type="non-terminal residue" evidence="2">
    <location>
        <position position="75"/>
    </location>
</feature>
<evidence type="ECO:0000313" key="2">
    <source>
        <dbReference type="EMBL" id="NXG43423.1"/>
    </source>
</evidence>
<feature type="domain" description="SANTA" evidence="1">
    <location>
        <begin position="4"/>
        <end position="65"/>
    </location>
</feature>
<comment type="caution">
    <text evidence="2">The sequence shown here is derived from an EMBL/GenBank/DDBJ whole genome shotgun (WGS) entry which is preliminary data.</text>
</comment>
<dbReference type="EMBL" id="VWZI01005247">
    <property type="protein sequence ID" value="NXG43423.1"/>
    <property type="molecule type" value="Genomic_DNA"/>
</dbReference>
<protein>
    <submittedName>
        <fullName evidence="2">M18BP protein</fullName>
    </submittedName>
</protein>
<feature type="non-terminal residue" evidence="2">
    <location>
        <position position="1"/>
    </location>
</feature>
<dbReference type="Pfam" id="PF09133">
    <property type="entry name" value="SANTA"/>
    <property type="match status" value="1"/>
</dbReference>